<dbReference type="Proteomes" id="UP000039865">
    <property type="component" value="Unassembled WGS sequence"/>
</dbReference>
<dbReference type="PANTHER" id="PTHR13018:SF5">
    <property type="entry name" value="RE44586P"/>
    <property type="match status" value="1"/>
</dbReference>
<gene>
    <name evidence="2" type="primary">Contig16917.g18020</name>
    <name evidence="2" type="ORF">STYLEM_303</name>
</gene>
<proteinExistence type="predicted"/>
<reference evidence="2 3" key="1">
    <citation type="submission" date="2014-06" db="EMBL/GenBank/DDBJ databases">
        <authorList>
            <person name="Swart Estienne"/>
        </authorList>
    </citation>
    <scope>NUCLEOTIDE SEQUENCE [LARGE SCALE GENOMIC DNA]</scope>
    <source>
        <strain evidence="2 3">130c</strain>
    </source>
</reference>
<keyword evidence="1" id="KW-0472">Membrane</keyword>
<dbReference type="PANTHER" id="PTHR13018">
    <property type="entry name" value="PROBABLE MEMBRANE PROTEIN DUF221-RELATED"/>
    <property type="match status" value="1"/>
</dbReference>
<dbReference type="AlphaFoldDB" id="A0A077ZPR1"/>
<name>A0A077ZPR1_STYLE</name>
<evidence type="ECO:0000256" key="1">
    <source>
        <dbReference type="SAM" id="Phobius"/>
    </source>
</evidence>
<keyword evidence="1" id="KW-1133">Transmembrane helix</keyword>
<dbReference type="GO" id="GO:0005886">
    <property type="term" value="C:plasma membrane"/>
    <property type="evidence" value="ECO:0007669"/>
    <property type="project" value="TreeGrafter"/>
</dbReference>
<dbReference type="InterPro" id="IPR045122">
    <property type="entry name" value="Csc1-like"/>
</dbReference>
<accession>A0A077ZPR1</accession>
<feature type="transmembrane region" description="Helical" evidence="1">
    <location>
        <begin position="99"/>
        <end position="121"/>
    </location>
</feature>
<dbReference type="GO" id="GO:0005227">
    <property type="term" value="F:calcium-activated cation channel activity"/>
    <property type="evidence" value="ECO:0007669"/>
    <property type="project" value="InterPro"/>
</dbReference>
<keyword evidence="1" id="KW-0812">Transmembrane</keyword>
<feature type="transmembrane region" description="Helical" evidence="1">
    <location>
        <begin position="591"/>
        <end position="614"/>
    </location>
</feature>
<evidence type="ECO:0000313" key="3">
    <source>
        <dbReference type="Proteomes" id="UP000039865"/>
    </source>
</evidence>
<keyword evidence="3" id="KW-1185">Reference proteome</keyword>
<feature type="transmembrane region" description="Helical" evidence="1">
    <location>
        <begin position="246"/>
        <end position="266"/>
    </location>
</feature>
<feature type="transmembrane region" description="Helical" evidence="1">
    <location>
        <begin position="813"/>
        <end position="832"/>
    </location>
</feature>
<dbReference type="InParanoid" id="A0A077ZPR1"/>
<dbReference type="OrthoDB" id="297739at2759"/>
<feature type="transmembrane region" description="Helical" evidence="1">
    <location>
        <begin position="470"/>
        <end position="490"/>
    </location>
</feature>
<dbReference type="EMBL" id="CCKQ01000301">
    <property type="protein sequence ID" value="CDW71360.1"/>
    <property type="molecule type" value="Genomic_DNA"/>
</dbReference>
<organism evidence="2 3">
    <name type="scientific">Stylonychia lemnae</name>
    <name type="common">Ciliate</name>
    <dbReference type="NCBI Taxonomy" id="5949"/>
    <lineage>
        <taxon>Eukaryota</taxon>
        <taxon>Sar</taxon>
        <taxon>Alveolata</taxon>
        <taxon>Ciliophora</taxon>
        <taxon>Intramacronucleata</taxon>
        <taxon>Spirotrichea</taxon>
        <taxon>Stichotrichia</taxon>
        <taxon>Sporadotrichida</taxon>
        <taxon>Oxytrichidae</taxon>
        <taxon>Stylonychinae</taxon>
        <taxon>Stylonychia</taxon>
    </lineage>
</organism>
<sequence length="1076" mass="125453">MSAVDDDDNYRKIESSYKYKPTSLSIPQVSRIPLLKALPYLRVCGCLLKKPKKDYRLALKKALLYIMDAKMPKNDLKLEKDPFLRLGFGMNVYFDTLKYLIVLMLLVFVFSLPSVFVYASYNGLAKQPMPFVTQFSLGNMECQSGRMLFDQFDFGIIPGNSKIQNFCRRNDITKSCSEELDQAQVQSYIQEKCFDKSECEIDVQKIRGMITNNFTAKSNRCLEETSNFFVQIPCTFHKGELQKRRIQGLIVGCIGIFISLFFLVYVDYLNGIFKNLYIEWDVNTVTAGDYSVELDISEKMWKNFIEKIYNPNYKSTKLYQFKKYLIKQLEQNFSRLPDLGFEDQKIEHIRISMITFAFDNSDLINLLKKRGLAIQQENYNKMREINMKIDHLKQKFLEKYNRPVTAFLTFENEEGINRCIAYKQTVTANEFIDIRTLLGQELNFKYASEPTDIIWENRHFTRWDRIKRTFIVVSCVLLLLSISFIIIFACSKIANKAILKYPAVDCDDVAKIQGNSFAANAFAEWDRNFDKEDKEKEEPIYMSTVKCFCEFQQKNDKFFTKYSLVDGVRLEDETNSQVQKPICYTYMQDKLLSYILGGIMSLAIVVINFVLRIVLINLIKWIGEDTYSQQLKSITNGIFIAQFLNTGFLMLLVQANLDEVRFPLGHSVFNGPFYDFLPLWYTAVGYKITQTMIINSVFPIIEFGIDYLFLQFQRIFDRSCGKDTYKTKMTNMQQYIDIYSGPEYLIHFKYSGILNVTFVTMMYGLGMPILFPIAAWTYFVLYSLERVLAAYFYQLPPTFDDQMSKNALMKMRWAAIFYLFFGFWMLSSKIVFSNQHNLIEDIDELMKSGHTIKSIRVDQASPLLLIGVCIFCIIFMQNFFKKTLKKWGFTFGGSKINVDQNLPFFFKSIRLREAAWLLKENKNLKEEYGFSIISREIEDTLQKIKIPKKAIQGVPYYIILANPLYTRDLHYICCDVPARDPLIKDDDDDDDNNCEQSDIVSIVLNMAFIPDEVLNQFKIQTGFRKYFRTAMDFYLAKKGKKLIKDKNTANDKIDILSSNTATGSIIIRKITKIMQS</sequence>
<feature type="transmembrane region" description="Helical" evidence="1">
    <location>
        <begin position="863"/>
        <end position="880"/>
    </location>
</feature>
<protein>
    <recommendedName>
        <fullName evidence="4">tRNA (GuanineN(7))methyltransferase</fullName>
    </recommendedName>
</protein>
<feature type="transmembrane region" description="Helical" evidence="1">
    <location>
        <begin position="634"/>
        <end position="653"/>
    </location>
</feature>
<evidence type="ECO:0008006" key="4">
    <source>
        <dbReference type="Google" id="ProtNLM"/>
    </source>
</evidence>
<evidence type="ECO:0000313" key="2">
    <source>
        <dbReference type="EMBL" id="CDW71360.1"/>
    </source>
</evidence>